<dbReference type="Pfam" id="PF18961">
    <property type="entry name" value="DUF5703_N"/>
    <property type="match status" value="2"/>
</dbReference>
<comment type="caution">
    <text evidence="3">The sequence shown here is derived from an EMBL/GenBank/DDBJ whole genome shotgun (WGS) entry which is preliminary data.</text>
</comment>
<feature type="domain" description="DUF5703" evidence="1">
    <location>
        <begin position="1"/>
        <end position="125"/>
    </location>
</feature>
<gene>
    <name evidence="3" type="ORF">GCM10011511_16210</name>
</gene>
<feature type="domain" description="DUF5703" evidence="1">
    <location>
        <begin position="144"/>
        <end position="233"/>
    </location>
</feature>
<reference evidence="3" key="2">
    <citation type="submission" date="2020-09" db="EMBL/GenBank/DDBJ databases">
        <authorList>
            <person name="Sun Q."/>
            <person name="Zhou Y."/>
        </authorList>
    </citation>
    <scope>NUCLEOTIDE SEQUENCE</scope>
    <source>
        <strain evidence="3">CGMCC 1.15448</strain>
    </source>
</reference>
<sequence length="1109" mass="124602">MPLGNGDIGLNVWVEPGGDLLFYIAKTDAWGAETRPEWDNWMNTGGVLMKLGAIRVSLTPHPLTPSTPFRQTLRLRQGEIMIKEGDADIKIWVDANHPIIRVEANSPQPTKLKVTLDDWRLNEGDTIIPTKTSTLTWFHHNAGTADPHLAGRIFGATIESPGMTRQSTTNLQSATATRHTLISIYPLTLTNATATEWQSSLQAQINTLQRIPLEQTRTAHQEWWRHFWQRSYIYIHGDSTAEKTTRGYVLQRFVTACAGRGAWPIKFNGSLFVVDNPEWRSAGKRTPMTADFRAWGGQYWFQNTRAIYWPRLQAGDFDMMRPLFGMYRNMLPGNTALVKQYYHHDGAYFQETTPFWGGLPYMAPEVKENWTAHYFTPILELSMMMLDYFDYTGDTAFARDTLLPIATAGITFFDQHFDRDIMGKLLLDPDNSIEMFWKVHDPAPDIAALHAVLPRLIALPDGLAPTRLRQSWARLLSQLPPLPMGTTETGEPLLLPYTGPQTVHGHNLENPELYAVYPYRLYNLLRPELDLARTTFGHRRFKDKGCWNQDPIQAAMLGLSDVAKEYTAFNFARKDPTLKFPAFWATGHDYLPDEDNGGNGENALQQMLLRADGNKILLLPAWPDDWDADFKLNAPYNTTIEGHVVHGKLTRLIVTPASRQADVIVNQPPMPFTGEKTSWRNGYDRFDFLMDGQTNAITPILATADEGSGARPAEKGKIRCIVVAPKTPAPGNPWVWRGCYWDYEPGFEVELLRRGFYVAFIMCDPDTHWDAWYDFLTRVHGLSKKPAFSGMSRGGINEFAWTTSHPDEVSCIYADNPALRPESFTRLDALARHDIPLLHICGSYDFLLREHTLRVEDLYHQLGGRISVVIKEGAAHHPHALRDSTFIADWIENNNQPAKPDAPAIPGISWDKSYYYSYADTMRLLHPEEINATCRGPLFTACYDRYDVNTGSNLDITGMTVILPKRPASGKPWIFRADRAGRVADPVDLALLAKGFTIVAAPVTAQAGPVTEQWDEVYRQLTALGYSPKPALEGAGAAGGEAYYWAIANPDKLSCIYTQNLVLRSLRAKAPLVDSLAPLTKAGIPRLDVPGPLPADITPIVNFIVVKTK</sequence>
<dbReference type="SUPFAM" id="SSF53474">
    <property type="entry name" value="alpha/beta-Hydrolases"/>
    <property type="match status" value="1"/>
</dbReference>
<dbReference type="AlphaFoldDB" id="A0A8J2UC00"/>
<dbReference type="PANTHER" id="PTHR31084:SF0">
    <property type="entry name" value="ALPHA-L-FUCOSIDASE 2"/>
    <property type="match status" value="1"/>
</dbReference>
<dbReference type="Gene3D" id="1.50.10.10">
    <property type="match status" value="1"/>
</dbReference>
<evidence type="ECO:0000313" key="3">
    <source>
        <dbReference type="EMBL" id="GGA93682.1"/>
    </source>
</evidence>
<dbReference type="GO" id="GO:0005975">
    <property type="term" value="P:carbohydrate metabolic process"/>
    <property type="evidence" value="ECO:0007669"/>
    <property type="project" value="InterPro"/>
</dbReference>
<dbReference type="InterPro" id="IPR043757">
    <property type="entry name" value="DUF5703_N"/>
</dbReference>
<evidence type="ECO:0000259" key="2">
    <source>
        <dbReference type="Pfam" id="PF22124"/>
    </source>
</evidence>
<dbReference type="Proteomes" id="UP000607559">
    <property type="component" value="Unassembled WGS sequence"/>
</dbReference>
<dbReference type="InterPro" id="IPR029058">
    <property type="entry name" value="AB_hydrolase_fold"/>
</dbReference>
<dbReference type="InterPro" id="IPR054363">
    <property type="entry name" value="GH95_cat"/>
</dbReference>
<keyword evidence="4" id="KW-1185">Reference proteome</keyword>
<accession>A0A8J2UC00</accession>
<evidence type="ECO:0000313" key="4">
    <source>
        <dbReference type="Proteomes" id="UP000607559"/>
    </source>
</evidence>
<dbReference type="PANTHER" id="PTHR31084">
    <property type="entry name" value="ALPHA-L-FUCOSIDASE 2"/>
    <property type="match status" value="1"/>
</dbReference>
<protein>
    <recommendedName>
        <fullName evidence="5">DUF5703 domain-containing protein</fullName>
    </recommendedName>
</protein>
<evidence type="ECO:0008006" key="5">
    <source>
        <dbReference type="Google" id="ProtNLM"/>
    </source>
</evidence>
<dbReference type="EMBL" id="BMJC01000002">
    <property type="protein sequence ID" value="GGA93682.1"/>
    <property type="molecule type" value="Genomic_DNA"/>
</dbReference>
<dbReference type="InterPro" id="IPR012341">
    <property type="entry name" value="6hp_glycosidase-like_sf"/>
</dbReference>
<name>A0A8J2UC00_9BACT</name>
<organism evidence="3 4">
    <name type="scientific">Puia dinghuensis</name>
    <dbReference type="NCBI Taxonomy" id="1792502"/>
    <lineage>
        <taxon>Bacteria</taxon>
        <taxon>Pseudomonadati</taxon>
        <taxon>Bacteroidota</taxon>
        <taxon>Chitinophagia</taxon>
        <taxon>Chitinophagales</taxon>
        <taxon>Chitinophagaceae</taxon>
        <taxon>Puia</taxon>
    </lineage>
</organism>
<evidence type="ECO:0000259" key="1">
    <source>
        <dbReference type="Pfam" id="PF18961"/>
    </source>
</evidence>
<dbReference type="Gene3D" id="3.40.50.1820">
    <property type="entry name" value="alpha/beta hydrolase"/>
    <property type="match status" value="1"/>
</dbReference>
<dbReference type="SUPFAM" id="SSF48208">
    <property type="entry name" value="Six-hairpin glycosidases"/>
    <property type="match status" value="1"/>
</dbReference>
<dbReference type="InterPro" id="IPR008928">
    <property type="entry name" value="6-hairpin_glycosidase_sf"/>
</dbReference>
<dbReference type="GO" id="GO:0004560">
    <property type="term" value="F:alpha-L-fucosidase activity"/>
    <property type="evidence" value="ECO:0007669"/>
    <property type="project" value="TreeGrafter"/>
</dbReference>
<feature type="domain" description="Glycosyl hydrolase family 95 catalytic" evidence="2">
    <location>
        <begin position="294"/>
        <end position="549"/>
    </location>
</feature>
<reference evidence="3" key="1">
    <citation type="journal article" date="2014" name="Int. J. Syst. Evol. Microbiol.">
        <title>Complete genome sequence of Corynebacterium casei LMG S-19264T (=DSM 44701T), isolated from a smear-ripened cheese.</title>
        <authorList>
            <consortium name="US DOE Joint Genome Institute (JGI-PGF)"/>
            <person name="Walter F."/>
            <person name="Albersmeier A."/>
            <person name="Kalinowski J."/>
            <person name="Ruckert C."/>
        </authorList>
    </citation>
    <scope>NUCLEOTIDE SEQUENCE</scope>
    <source>
        <strain evidence="3">CGMCC 1.15448</strain>
    </source>
</reference>
<proteinExistence type="predicted"/>
<dbReference type="Pfam" id="PF22124">
    <property type="entry name" value="Glyco_hydro_95_cat"/>
    <property type="match status" value="1"/>
</dbReference>